<comment type="caution">
    <text evidence="5">The sequence shown here is derived from an EMBL/GenBank/DDBJ whole genome shotgun (WGS) entry which is preliminary data.</text>
</comment>
<evidence type="ECO:0000259" key="4">
    <source>
        <dbReference type="SMART" id="SM00849"/>
    </source>
</evidence>
<evidence type="ECO:0000313" key="6">
    <source>
        <dbReference type="Proteomes" id="UP001597493"/>
    </source>
</evidence>
<gene>
    <name evidence="5" type="ORF">ACFSW5_01285</name>
</gene>
<protein>
    <submittedName>
        <fullName evidence="5">MBL fold metallo-hydrolase</fullName>
    </submittedName>
</protein>
<dbReference type="RefSeq" id="WP_379268868.1">
    <property type="nucleotide sequence ID" value="NZ_JBHUGT010000050.1"/>
</dbReference>
<accession>A0ABW5QRE0</accession>
<evidence type="ECO:0000256" key="3">
    <source>
        <dbReference type="ARBA" id="ARBA00048505"/>
    </source>
</evidence>
<evidence type="ECO:0000313" key="5">
    <source>
        <dbReference type="EMBL" id="MFD2658892.1"/>
    </source>
</evidence>
<organism evidence="5 6">
    <name type="scientific">Paenibacillus thailandensis</name>
    <dbReference type="NCBI Taxonomy" id="393250"/>
    <lineage>
        <taxon>Bacteria</taxon>
        <taxon>Bacillati</taxon>
        <taxon>Bacillota</taxon>
        <taxon>Bacilli</taxon>
        <taxon>Bacillales</taxon>
        <taxon>Paenibacillaceae</taxon>
        <taxon>Paenibacillus</taxon>
    </lineage>
</organism>
<dbReference type="InterPro" id="IPR048933">
    <property type="entry name" value="B_lactamase-like_C"/>
</dbReference>
<dbReference type="Pfam" id="PF21221">
    <property type="entry name" value="B_lactamase-like_C"/>
    <property type="match status" value="1"/>
</dbReference>
<dbReference type="CDD" id="cd07725">
    <property type="entry name" value="TTHA1429-like_MBL-fold"/>
    <property type="match status" value="1"/>
</dbReference>
<dbReference type="Proteomes" id="UP001597493">
    <property type="component" value="Unassembled WGS sequence"/>
</dbReference>
<comment type="catalytic activity">
    <reaction evidence="1">
        <text>3',5'-cyclic CMP + H2O = CMP + H(+)</text>
        <dbReference type="Rhea" id="RHEA:72675"/>
        <dbReference type="ChEBI" id="CHEBI:15377"/>
        <dbReference type="ChEBI" id="CHEBI:15378"/>
        <dbReference type="ChEBI" id="CHEBI:58003"/>
        <dbReference type="ChEBI" id="CHEBI:60377"/>
    </reaction>
    <physiologicalReaction direction="left-to-right" evidence="1">
        <dbReference type="Rhea" id="RHEA:72676"/>
    </physiologicalReaction>
</comment>
<dbReference type="SMART" id="SM00849">
    <property type="entry name" value="Lactamase_B"/>
    <property type="match status" value="1"/>
</dbReference>
<feature type="domain" description="Metallo-beta-lactamase" evidence="4">
    <location>
        <begin position="31"/>
        <end position="244"/>
    </location>
</feature>
<proteinExistence type="predicted"/>
<dbReference type="Gene3D" id="1.10.10.10">
    <property type="entry name" value="Winged helix-like DNA-binding domain superfamily/Winged helix DNA-binding domain"/>
    <property type="match status" value="1"/>
</dbReference>
<sequence>MDLEDSREIETTEWEGGWLQVKVPLPFSLRWVNSYVLPEPDGYTVIDPGLRTEEAIAAWESVMERRRISFHDIRRIVLTHQHPDHYGLAGYFQQRSGAPVYMTREAFAYTQRLWGEEGASSEELSALFRKHGMPGELADAIDRDFASFYKRVTPHPEVTFIEAGERMKFGGLEWELIGAGGHALGQVLFYSREKEVILCGDQVMPRITPNVGVVPGEDDDPLSTFLDSLSELGRLRVKLAFPGHRDPFAGFAERTEELRLHHERRLADMLEQLTQPRTGFELCELHFGERLRSNPHNLRFAMAETLAHLYYLERRGRAERALSGGGDMISYRKSGE</sequence>
<dbReference type="PANTHER" id="PTHR23131">
    <property type="entry name" value="ENDORIBONUCLEASE LACTB2"/>
    <property type="match status" value="1"/>
</dbReference>
<dbReference type="InterPro" id="IPR050662">
    <property type="entry name" value="Sec-metab_biosynth-thioest"/>
</dbReference>
<comment type="catalytic activity">
    <reaction evidence="3">
        <text>3',5'-cyclic UMP + H2O = UMP + H(+)</text>
        <dbReference type="Rhea" id="RHEA:70575"/>
        <dbReference type="ChEBI" id="CHEBI:15377"/>
        <dbReference type="ChEBI" id="CHEBI:15378"/>
        <dbReference type="ChEBI" id="CHEBI:57865"/>
        <dbReference type="ChEBI" id="CHEBI:184387"/>
    </reaction>
    <physiologicalReaction direction="left-to-right" evidence="3">
        <dbReference type="Rhea" id="RHEA:70576"/>
    </physiologicalReaction>
</comment>
<keyword evidence="6" id="KW-1185">Reference proteome</keyword>
<dbReference type="PANTHER" id="PTHR23131:SF4">
    <property type="entry name" value="METALLO-BETA-LACTAMASE SUPERFAMILY POTEIN"/>
    <property type="match status" value="1"/>
</dbReference>
<comment type="function">
    <text evidence="2">Counteracts the endogenous Pycsar antiviral defense system. Phosphodiesterase that enables metal-dependent hydrolysis of host cyclic nucleotide Pycsar defense signals such as cCMP and cUMP.</text>
</comment>
<evidence type="ECO:0000256" key="2">
    <source>
        <dbReference type="ARBA" id="ARBA00034301"/>
    </source>
</evidence>
<dbReference type="Gene3D" id="3.60.15.10">
    <property type="entry name" value="Ribonuclease Z/Hydroxyacylglutathione hydrolase-like"/>
    <property type="match status" value="1"/>
</dbReference>
<name>A0ABW5QRE0_9BACL</name>
<dbReference type="InterPro" id="IPR036866">
    <property type="entry name" value="RibonucZ/Hydroxyglut_hydro"/>
</dbReference>
<dbReference type="Pfam" id="PF00753">
    <property type="entry name" value="Lactamase_B"/>
    <property type="match status" value="1"/>
</dbReference>
<dbReference type="SUPFAM" id="SSF56281">
    <property type="entry name" value="Metallo-hydrolase/oxidoreductase"/>
    <property type="match status" value="1"/>
</dbReference>
<dbReference type="EMBL" id="JBHUMY010000001">
    <property type="protein sequence ID" value="MFD2658892.1"/>
    <property type="molecule type" value="Genomic_DNA"/>
</dbReference>
<dbReference type="InterPro" id="IPR036388">
    <property type="entry name" value="WH-like_DNA-bd_sf"/>
</dbReference>
<reference evidence="6" key="1">
    <citation type="journal article" date="2019" name="Int. J. Syst. Evol. Microbiol.">
        <title>The Global Catalogue of Microorganisms (GCM) 10K type strain sequencing project: providing services to taxonomists for standard genome sequencing and annotation.</title>
        <authorList>
            <consortium name="The Broad Institute Genomics Platform"/>
            <consortium name="The Broad Institute Genome Sequencing Center for Infectious Disease"/>
            <person name="Wu L."/>
            <person name="Ma J."/>
        </authorList>
    </citation>
    <scope>NUCLEOTIDE SEQUENCE [LARGE SCALE GENOMIC DNA]</scope>
    <source>
        <strain evidence="6">TISTR 1827</strain>
    </source>
</reference>
<evidence type="ECO:0000256" key="1">
    <source>
        <dbReference type="ARBA" id="ARBA00034221"/>
    </source>
</evidence>
<dbReference type="InterPro" id="IPR001279">
    <property type="entry name" value="Metallo-B-lactamas"/>
</dbReference>